<dbReference type="InterPro" id="IPR032466">
    <property type="entry name" value="Metal_Hydrolase"/>
</dbReference>
<dbReference type="InterPro" id="IPR015991">
    <property type="entry name" value="TatD/YcfH-like"/>
</dbReference>
<sequence length="257" mass="29010">MIDSHTHIFDKAFDGDREAVIQRAAAEGVERMILPAIDSTSHGALIECLDKYPSVCFGAIGLHPTSVNDNPAWEKELELVVSFLECHPGRWVAIGEVGLDLYWSKDFLKEQQHAFVKQIELALAKNLPLIIHTRDAWDEMIALTEPYIRDMRAVFHSFSGQEHHLSKILQYDNIYIGMGGVVTYNKSALPELLKDVPLERILLETDAPYLPPVPYRGKRNESSYLPLIAAKIAEIKGEDVNLIKKITVQNTVELFFS</sequence>
<dbReference type="Pfam" id="PF01026">
    <property type="entry name" value="TatD_DNase"/>
    <property type="match status" value="1"/>
</dbReference>
<feature type="binding site" evidence="4">
    <location>
        <position position="132"/>
    </location>
    <ligand>
        <name>a divalent metal cation</name>
        <dbReference type="ChEBI" id="CHEBI:60240"/>
        <label>2</label>
    </ligand>
</feature>
<dbReference type="SUPFAM" id="SSF51556">
    <property type="entry name" value="Metallo-dependent hydrolases"/>
    <property type="match status" value="1"/>
</dbReference>
<evidence type="ECO:0000313" key="5">
    <source>
        <dbReference type="EMBL" id="CDN31695.1"/>
    </source>
</evidence>
<dbReference type="eggNOG" id="COG0084">
    <property type="taxonomic scope" value="Bacteria"/>
</dbReference>
<feature type="binding site" evidence="4">
    <location>
        <position position="206"/>
    </location>
    <ligand>
        <name>a divalent metal cation</name>
        <dbReference type="ChEBI" id="CHEBI:60240"/>
        <label>1</label>
    </ligand>
</feature>
<dbReference type="HOGENOM" id="CLU_031506_4_0_10"/>
<evidence type="ECO:0000256" key="2">
    <source>
        <dbReference type="ARBA" id="ARBA00022723"/>
    </source>
</evidence>
<dbReference type="STRING" id="1433126.BN938_1608"/>
<dbReference type="PANTHER" id="PTHR46124:SF4">
    <property type="entry name" value="HYDROLASE TATD"/>
    <property type="match status" value="1"/>
</dbReference>
<feature type="binding site" evidence="4">
    <location>
        <position position="5"/>
    </location>
    <ligand>
        <name>a divalent metal cation</name>
        <dbReference type="ChEBI" id="CHEBI:60240"/>
        <label>1</label>
    </ligand>
</feature>
<keyword evidence="2 4" id="KW-0479">Metal-binding</keyword>
<dbReference type="GO" id="GO:0046872">
    <property type="term" value="F:metal ion binding"/>
    <property type="evidence" value="ECO:0007669"/>
    <property type="project" value="UniProtKB-KW"/>
</dbReference>
<dbReference type="NCBIfam" id="TIGR00010">
    <property type="entry name" value="YchF/TatD family DNA exonuclease"/>
    <property type="match status" value="1"/>
</dbReference>
<evidence type="ECO:0000256" key="4">
    <source>
        <dbReference type="PIRSR" id="PIRSR005902-1"/>
    </source>
</evidence>
<dbReference type="GO" id="GO:0016788">
    <property type="term" value="F:hydrolase activity, acting on ester bonds"/>
    <property type="evidence" value="ECO:0007669"/>
    <property type="project" value="InterPro"/>
</dbReference>
<gene>
    <name evidence="5" type="ORF">BN938_1608</name>
</gene>
<dbReference type="InterPro" id="IPR018228">
    <property type="entry name" value="DNase_TatD-rel_CS"/>
</dbReference>
<dbReference type="PATRIC" id="fig|1433126.3.peg.1593"/>
<dbReference type="FunFam" id="3.20.20.140:FF:000005">
    <property type="entry name" value="TatD family hydrolase"/>
    <property type="match status" value="1"/>
</dbReference>
<reference evidence="5 6" key="1">
    <citation type="journal article" date="2015" name="Genome Announc.">
        <title>Complete Genome Sequence of the Novel Leech Symbiont Mucinivorans hirudinis M3T.</title>
        <authorList>
            <person name="Nelson M.C."/>
            <person name="Bomar L."/>
            <person name="Graf J."/>
        </authorList>
    </citation>
    <scope>NUCLEOTIDE SEQUENCE [LARGE SCALE GENOMIC DNA]</scope>
    <source>
        <strain evidence="6">M3</strain>
    </source>
</reference>
<dbReference type="InterPro" id="IPR001130">
    <property type="entry name" value="TatD-like"/>
</dbReference>
<dbReference type="AlphaFoldDB" id="A0A060R8C9"/>
<dbReference type="CDD" id="cd01310">
    <property type="entry name" value="TatD_DNAse"/>
    <property type="match status" value="1"/>
</dbReference>
<dbReference type="GO" id="GO:0005829">
    <property type="term" value="C:cytosol"/>
    <property type="evidence" value="ECO:0007669"/>
    <property type="project" value="TreeGrafter"/>
</dbReference>
<protein>
    <submittedName>
        <fullName evidence="5">Putative deoxyribonuclease YcfH</fullName>
    </submittedName>
</protein>
<dbReference type="GO" id="GO:0004536">
    <property type="term" value="F:DNA nuclease activity"/>
    <property type="evidence" value="ECO:0007669"/>
    <property type="project" value="InterPro"/>
</dbReference>
<feature type="binding site" evidence="4">
    <location>
        <position position="7"/>
    </location>
    <ligand>
        <name>a divalent metal cation</name>
        <dbReference type="ChEBI" id="CHEBI:60240"/>
        <label>1</label>
    </ligand>
</feature>
<dbReference type="Gene3D" id="3.20.20.140">
    <property type="entry name" value="Metal-dependent hydrolases"/>
    <property type="match status" value="1"/>
</dbReference>
<feature type="binding site" evidence="4">
    <location>
        <position position="96"/>
    </location>
    <ligand>
        <name>a divalent metal cation</name>
        <dbReference type="ChEBI" id="CHEBI:60240"/>
        <label>1</label>
    </ligand>
</feature>
<dbReference type="PROSITE" id="PS01091">
    <property type="entry name" value="TATD_3"/>
    <property type="match status" value="1"/>
</dbReference>
<dbReference type="EMBL" id="HG934468">
    <property type="protein sequence ID" value="CDN31695.1"/>
    <property type="molecule type" value="Genomic_DNA"/>
</dbReference>
<dbReference type="PIRSF" id="PIRSF005902">
    <property type="entry name" value="DNase_TatD"/>
    <property type="match status" value="1"/>
</dbReference>
<proteinExistence type="inferred from homology"/>
<dbReference type="OrthoDB" id="9810005at2"/>
<evidence type="ECO:0000313" key="6">
    <source>
        <dbReference type="Proteomes" id="UP000027616"/>
    </source>
</evidence>
<evidence type="ECO:0000256" key="1">
    <source>
        <dbReference type="ARBA" id="ARBA00009275"/>
    </source>
</evidence>
<dbReference type="PROSITE" id="PS01090">
    <property type="entry name" value="TATD_2"/>
    <property type="match status" value="1"/>
</dbReference>
<evidence type="ECO:0000256" key="3">
    <source>
        <dbReference type="ARBA" id="ARBA00022801"/>
    </source>
</evidence>
<comment type="similarity">
    <text evidence="1">Belongs to the metallo-dependent hydrolases superfamily. TatD-type hydrolase family.</text>
</comment>
<dbReference type="PANTHER" id="PTHR46124">
    <property type="entry name" value="D-AMINOACYL-TRNA DEACYLASE"/>
    <property type="match status" value="1"/>
</dbReference>
<feature type="binding site" evidence="4">
    <location>
        <position position="156"/>
    </location>
    <ligand>
        <name>a divalent metal cation</name>
        <dbReference type="ChEBI" id="CHEBI:60240"/>
        <label>2</label>
    </ligand>
</feature>
<name>A0A060R8C9_9BACT</name>
<dbReference type="KEGG" id="rbc:BN938_1608"/>
<accession>A0A060R8C9</accession>
<keyword evidence="3" id="KW-0378">Hydrolase</keyword>
<organism evidence="5 6">
    <name type="scientific">Mucinivorans hirudinis</name>
    <dbReference type="NCBI Taxonomy" id="1433126"/>
    <lineage>
        <taxon>Bacteria</taxon>
        <taxon>Pseudomonadati</taxon>
        <taxon>Bacteroidota</taxon>
        <taxon>Bacteroidia</taxon>
        <taxon>Bacteroidales</taxon>
        <taxon>Rikenellaceae</taxon>
        <taxon>Mucinivorans</taxon>
    </lineage>
</organism>
<dbReference type="Proteomes" id="UP000027616">
    <property type="component" value="Chromosome I"/>
</dbReference>
<keyword evidence="6" id="KW-1185">Reference proteome</keyword>